<proteinExistence type="predicted"/>
<accession>A0A5J4TGW7</accession>
<gene>
    <name evidence="1" type="ORF">EZS28_047788</name>
</gene>
<dbReference type="SUPFAM" id="SSF48371">
    <property type="entry name" value="ARM repeat"/>
    <property type="match status" value="1"/>
</dbReference>
<dbReference type="OrthoDB" id="195736at2759"/>
<dbReference type="Proteomes" id="UP000324800">
    <property type="component" value="Unassembled WGS sequence"/>
</dbReference>
<evidence type="ECO:0000313" key="2">
    <source>
        <dbReference type="Proteomes" id="UP000324800"/>
    </source>
</evidence>
<comment type="caution">
    <text evidence="1">The sequence shown here is derived from an EMBL/GenBank/DDBJ whole genome shotgun (WGS) entry which is preliminary data.</text>
</comment>
<sequence>MEKSTYRPDQTSQFGTTTGFDVSTIIPHLIQDLESDNNNLHIPALRQLLEIILYNGENKDLTSKYKLMSLLNKFVGNVEKNEEFVLSTTILHVIGIQNGSDNKMILAGAATESIILSLFSPDEKTSKSGSKALCELIEENKIIRNSLITTGFIMKVQHAFTHSSQSSSSLQTESITPNHVKYGLLDV</sequence>
<feature type="non-terminal residue" evidence="1">
    <location>
        <position position="187"/>
    </location>
</feature>
<dbReference type="Gene3D" id="1.25.10.10">
    <property type="entry name" value="Leucine-rich Repeat Variant"/>
    <property type="match status" value="1"/>
</dbReference>
<reference evidence="1 2" key="1">
    <citation type="submission" date="2019-03" db="EMBL/GenBank/DDBJ databases">
        <title>Single cell metagenomics reveals metabolic interactions within the superorganism composed of flagellate Streblomastix strix and complex community of Bacteroidetes bacteria on its surface.</title>
        <authorList>
            <person name="Treitli S.C."/>
            <person name="Kolisko M."/>
            <person name="Husnik F."/>
            <person name="Keeling P."/>
            <person name="Hampl V."/>
        </authorList>
    </citation>
    <scope>NUCLEOTIDE SEQUENCE [LARGE SCALE GENOMIC DNA]</scope>
    <source>
        <strain evidence="1">ST1C</strain>
    </source>
</reference>
<protein>
    <submittedName>
        <fullName evidence="1">Uncharacterized protein</fullName>
    </submittedName>
</protein>
<dbReference type="InterPro" id="IPR011989">
    <property type="entry name" value="ARM-like"/>
</dbReference>
<dbReference type="EMBL" id="SNRW01032569">
    <property type="protein sequence ID" value="KAA6356685.1"/>
    <property type="molecule type" value="Genomic_DNA"/>
</dbReference>
<organism evidence="1 2">
    <name type="scientific">Streblomastix strix</name>
    <dbReference type="NCBI Taxonomy" id="222440"/>
    <lineage>
        <taxon>Eukaryota</taxon>
        <taxon>Metamonada</taxon>
        <taxon>Preaxostyla</taxon>
        <taxon>Oxymonadida</taxon>
        <taxon>Streblomastigidae</taxon>
        <taxon>Streblomastix</taxon>
    </lineage>
</organism>
<name>A0A5J4TGW7_9EUKA</name>
<dbReference type="InterPro" id="IPR016024">
    <property type="entry name" value="ARM-type_fold"/>
</dbReference>
<evidence type="ECO:0000313" key="1">
    <source>
        <dbReference type="EMBL" id="KAA6356685.1"/>
    </source>
</evidence>
<dbReference type="AlphaFoldDB" id="A0A5J4TGW7"/>